<dbReference type="SUPFAM" id="SSF54211">
    <property type="entry name" value="Ribosomal protein S5 domain 2-like"/>
    <property type="match status" value="1"/>
</dbReference>
<dbReference type="GO" id="GO:0004526">
    <property type="term" value="F:ribonuclease P activity"/>
    <property type="evidence" value="ECO:0007669"/>
    <property type="project" value="UniProtKB-UniRule"/>
</dbReference>
<evidence type="ECO:0000256" key="6">
    <source>
        <dbReference type="ARBA" id="ARBA00022884"/>
    </source>
</evidence>
<keyword evidence="3 7" id="KW-0540">Nuclease</keyword>
<name>A0A9D2RST9_9FIRM</name>
<keyword evidence="4 7" id="KW-0255">Endonuclease</keyword>
<comment type="catalytic activity">
    <reaction evidence="7">
        <text>Endonucleolytic cleavage of RNA, removing 5'-extranucleotides from tRNA precursor.</text>
        <dbReference type="EC" id="3.1.26.5"/>
    </reaction>
</comment>
<evidence type="ECO:0000256" key="8">
    <source>
        <dbReference type="NCBIfam" id="TIGR00188"/>
    </source>
</evidence>
<sequence length="115" mass="13288">MKRAVTLKENYQFRRLYQKGASAVGGGMVLYCRKNNLGHNRLGVTVSVKLGHAVVRNRARRRLREVYRLNAGRLRQGYDVVLVARGRTLTASWKELNDTFLRLCRKLDLMEVRPS</sequence>
<organism evidence="9 10">
    <name type="scientific">Candidatus Oscillibacter excrementigallinarum</name>
    <dbReference type="NCBI Taxonomy" id="2838716"/>
    <lineage>
        <taxon>Bacteria</taxon>
        <taxon>Bacillati</taxon>
        <taxon>Bacillota</taxon>
        <taxon>Clostridia</taxon>
        <taxon>Eubacteriales</taxon>
        <taxon>Oscillospiraceae</taxon>
        <taxon>Oscillibacter</taxon>
    </lineage>
</organism>
<comment type="subunit">
    <text evidence="7">Consists of a catalytic RNA component (M1 or rnpB) and a protein subunit.</text>
</comment>
<reference evidence="9" key="2">
    <citation type="submission" date="2021-04" db="EMBL/GenBank/DDBJ databases">
        <authorList>
            <person name="Gilroy R."/>
        </authorList>
    </citation>
    <scope>NUCLEOTIDE SEQUENCE</scope>
    <source>
        <strain evidence="9">ChiBcec18-1249</strain>
    </source>
</reference>
<evidence type="ECO:0000256" key="7">
    <source>
        <dbReference type="HAMAP-Rule" id="MF_00227"/>
    </source>
</evidence>
<dbReference type="Pfam" id="PF00825">
    <property type="entry name" value="Ribonuclease_P"/>
    <property type="match status" value="1"/>
</dbReference>
<dbReference type="GO" id="GO:0042781">
    <property type="term" value="F:3'-tRNA processing endoribonuclease activity"/>
    <property type="evidence" value="ECO:0007669"/>
    <property type="project" value="TreeGrafter"/>
</dbReference>
<keyword evidence="5 7" id="KW-0378">Hydrolase</keyword>
<comment type="function">
    <text evidence="1 7">RNaseP catalyzes the removal of the 5'-leader sequence from pre-tRNA to produce the mature 5'-terminus. It can also cleave other RNA substrates such as 4.5S RNA. The protein component plays an auxiliary but essential role in vivo by binding to the 5'-leader sequence and broadening the substrate specificity of the ribozyme.</text>
</comment>
<dbReference type="EC" id="3.1.26.5" evidence="7 8"/>
<evidence type="ECO:0000313" key="10">
    <source>
        <dbReference type="Proteomes" id="UP000823824"/>
    </source>
</evidence>
<evidence type="ECO:0000256" key="3">
    <source>
        <dbReference type="ARBA" id="ARBA00022722"/>
    </source>
</evidence>
<dbReference type="HAMAP" id="MF_00227">
    <property type="entry name" value="RNase_P"/>
    <property type="match status" value="1"/>
</dbReference>
<evidence type="ECO:0000256" key="4">
    <source>
        <dbReference type="ARBA" id="ARBA00022759"/>
    </source>
</evidence>
<dbReference type="PANTHER" id="PTHR33992">
    <property type="entry name" value="RIBONUCLEASE P PROTEIN COMPONENT"/>
    <property type="match status" value="1"/>
</dbReference>
<dbReference type="InterPro" id="IPR020568">
    <property type="entry name" value="Ribosomal_Su5_D2-typ_SF"/>
</dbReference>
<evidence type="ECO:0000256" key="2">
    <source>
        <dbReference type="ARBA" id="ARBA00022694"/>
    </source>
</evidence>
<dbReference type="EMBL" id="DWZJ01000056">
    <property type="protein sequence ID" value="HJB13417.1"/>
    <property type="molecule type" value="Genomic_DNA"/>
</dbReference>
<dbReference type="InterPro" id="IPR000100">
    <property type="entry name" value="RNase_P"/>
</dbReference>
<keyword evidence="6 7" id="KW-0694">RNA-binding</keyword>
<dbReference type="GO" id="GO:0000049">
    <property type="term" value="F:tRNA binding"/>
    <property type="evidence" value="ECO:0007669"/>
    <property type="project" value="UniProtKB-UniRule"/>
</dbReference>
<dbReference type="GO" id="GO:0001682">
    <property type="term" value="P:tRNA 5'-leader removal"/>
    <property type="evidence" value="ECO:0007669"/>
    <property type="project" value="UniProtKB-UniRule"/>
</dbReference>
<dbReference type="InterPro" id="IPR014721">
    <property type="entry name" value="Ribsml_uS5_D2-typ_fold_subgr"/>
</dbReference>
<dbReference type="GO" id="GO:0030677">
    <property type="term" value="C:ribonuclease P complex"/>
    <property type="evidence" value="ECO:0007669"/>
    <property type="project" value="TreeGrafter"/>
</dbReference>
<accession>A0A9D2RST9</accession>
<dbReference type="PROSITE" id="PS00648">
    <property type="entry name" value="RIBONUCLEASE_P"/>
    <property type="match status" value="1"/>
</dbReference>
<reference evidence="9" key="1">
    <citation type="journal article" date="2021" name="PeerJ">
        <title>Extensive microbial diversity within the chicken gut microbiome revealed by metagenomics and culture.</title>
        <authorList>
            <person name="Gilroy R."/>
            <person name="Ravi A."/>
            <person name="Getino M."/>
            <person name="Pursley I."/>
            <person name="Horton D.L."/>
            <person name="Alikhan N.F."/>
            <person name="Baker D."/>
            <person name="Gharbi K."/>
            <person name="Hall N."/>
            <person name="Watson M."/>
            <person name="Adriaenssens E.M."/>
            <person name="Foster-Nyarko E."/>
            <person name="Jarju S."/>
            <person name="Secka A."/>
            <person name="Antonio M."/>
            <person name="Oren A."/>
            <person name="Chaudhuri R.R."/>
            <person name="La Ragione R."/>
            <person name="Hildebrand F."/>
            <person name="Pallen M.J."/>
        </authorList>
    </citation>
    <scope>NUCLEOTIDE SEQUENCE</scope>
    <source>
        <strain evidence="9">ChiBcec18-1249</strain>
    </source>
</reference>
<evidence type="ECO:0000313" key="9">
    <source>
        <dbReference type="EMBL" id="HJB13417.1"/>
    </source>
</evidence>
<dbReference type="PANTHER" id="PTHR33992:SF1">
    <property type="entry name" value="RIBONUCLEASE P PROTEIN COMPONENT"/>
    <property type="match status" value="1"/>
</dbReference>
<protein>
    <recommendedName>
        <fullName evidence="7 8">Ribonuclease P protein component</fullName>
        <shortName evidence="7">RNase P protein</shortName>
        <shortName evidence="7">RNaseP protein</shortName>
        <ecNumber evidence="7 8">3.1.26.5</ecNumber>
    </recommendedName>
    <alternativeName>
        <fullName evidence="7">Protein C5</fullName>
    </alternativeName>
</protein>
<keyword evidence="2 7" id="KW-0819">tRNA processing</keyword>
<comment type="similarity">
    <text evidence="7">Belongs to the RnpA family.</text>
</comment>
<dbReference type="Proteomes" id="UP000823824">
    <property type="component" value="Unassembled WGS sequence"/>
</dbReference>
<evidence type="ECO:0000256" key="5">
    <source>
        <dbReference type="ARBA" id="ARBA00022801"/>
    </source>
</evidence>
<proteinExistence type="inferred from homology"/>
<gene>
    <name evidence="7 9" type="primary">rnpA</name>
    <name evidence="9" type="ORF">H9787_06880</name>
</gene>
<dbReference type="InterPro" id="IPR020539">
    <property type="entry name" value="RNase_P_CS"/>
</dbReference>
<dbReference type="AlphaFoldDB" id="A0A9D2RST9"/>
<comment type="caution">
    <text evidence="9">The sequence shown here is derived from an EMBL/GenBank/DDBJ whole genome shotgun (WGS) entry which is preliminary data.</text>
</comment>
<evidence type="ECO:0000256" key="1">
    <source>
        <dbReference type="ARBA" id="ARBA00002663"/>
    </source>
</evidence>
<dbReference type="Gene3D" id="3.30.230.10">
    <property type="match status" value="1"/>
</dbReference>
<dbReference type="NCBIfam" id="TIGR00188">
    <property type="entry name" value="rnpA"/>
    <property type="match status" value="1"/>
</dbReference>